<gene>
    <name evidence="2" type="ORF">BECKLFY1418A_GA0070994_107313</name>
    <name evidence="1" type="ORF">BECKLFY1418B_GA0070995_101943</name>
    <name evidence="3" type="ORF">BECKLFY1418C_GA0070996_103118</name>
</gene>
<organism evidence="2">
    <name type="scientific">Candidatus Kentrum sp. LFY</name>
    <dbReference type="NCBI Taxonomy" id="2126342"/>
    <lineage>
        <taxon>Bacteria</taxon>
        <taxon>Pseudomonadati</taxon>
        <taxon>Pseudomonadota</taxon>
        <taxon>Gammaproteobacteria</taxon>
        <taxon>Candidatus Kentrum</taxon>
    </lineage>
</organism>
<dbReference type="EMBL" id="CAADFF010000019">
    <property type="protein sequence ID" value="VFJ90361.1"/>
    <property type="molecule type" value="Genomic_DNA"/>
</dbReference>
<name>A0A450UYY5_9GAMM</name>
<evidence type="ECO:0000313" key="3">
    <source>
        <dbReference type="EMBL" id="VFK17375.1"/>
    </source>
</evidence>
<dbReference type="AlphaFoldDB" id="A0A450UYY5"/>
<evidence type="ECO:0000313" key="2">
    <source>
        <dbReference type="EMBL" id="VFJ97768.1"/>
    </source>
</evidence>
<proteinExistence type="predicted"/>
<accession>A0A450UYY5</accession>
<reference evidence="2" key="1">
    <citation type="submission" date="2019-02" db="EMBL/GenBank/DDBJ databases">
        <authorList>
            <person name="Gruber-Vodicka R. H."/>
            <person name="Seah K. B. B."/>
        </authorList>
    </citation>
    <scope>NUCLEOTIDE SEQUENCE</scope>
    <source>
        <strain evidence="3">BECK_BY7</strain>
        <strain evidence="2">BECK_M6</strain>
        <strain evidence="1">BECK_M7</strain>
    </source>
</reference>
<evidence type="ECO:0000313" key="1">
    <source>
        <dbReference type="EMBL" id="VFJ90361.1"/>
    </source>
</evidence>
<dbReference type="EMBL" id="CAADFH010000073">
    <property type="protein sequence ID" value="VFJ97768.1"/>
    <property type="molecule type" value="Genomic_DNA"/>
</dbReference>
<dbReference type="EMBL" id="CAADFN010000031">
    <property type="protein sequence ID" value="VFK17375.1"/>
    <property type="molecule type" value="Genomic_DNA"/>
</dbReference>
<protein>
    <submittedName>
        <fullName evidence="2">Uncharacterized protein</fullName>
    </submittedName>
</protein>
<sequence>MRSGVVVTRTFRMEIHGYLPVYVVGNDIHKWQEIRDEHRGE</sequence>